<proteinExistence type="predicted"/>
<evidence type="ECO:0000256" key="1">
    <source>
        <dbReference type="SAM" id="MobiDB-lite"/>
    </source>
</evidence>
<protein>
    <submittedName>
        <fullName evidence="2">Uncharacterized protein</fullName>
    </submittedName>
</protein>
<reference evidence="2 3" key="1">
    <citation type="submission" date="2015-09" db="EMBL/GenBank/DDBJ databases">
        <title>Draft genome of a European isolate of the apple canker pathogen Neonectria ditissima.</title>
        <authorList>
            <person name="Gomez-Cortecero A."/>
            <person name="Harrison R.J."/>
            <person name="Armitage A.D."/>
        </authorList>
    </citation>
    <scope>NUCLEOTIDE SEQUENCE [LARGE SCALE GENOMIC DNA]</scope>
    <source>
        <strain evidence="2 3">R09/05</strain>
    </source>
</reference>
<dbReference type="EMBL" id="LKCW01000215">
    <property type="protein sequence ID" value="KPM36189.1"/>
    <property type="molecule type" value="Genomic_DNA"/>
</dbReference>
<comment type="caution">
    <text evidence="2">The sequence shown here is derived from an EMBL/GenBank/DDBJ whole genome shotgun (WGS) entry which is preliminary data.</text>
</comment>
<name>A0A0P7B6I6_9HYPO</name>
<evidence type="ECO:0000313" key="2">
    <source>
        <dbReference type="EMBL" id="KPM36189.1"/>
    </source>
</evidence>
<keyword evidence="3" id="KW-1185">Reference proteome</keyword>
<feature type="region of interest" description="Disordered" evidence="1">
    <location>
        <begin position="1"/>
        <end position="29"/>
    </location>
</feature>
<dbReference type="AlphaFoldDB" id="A0A0P7B6I6"/>
<evidence type="ECO:0000313" key="3">
    <source>
        <dbReference type="Proteomes" id="UP000050424"/>
    </source>
</evidence>
<gene>
    <name evidence="2" type="ORF">AK830_g10380</name>
</gene>
<feature type="non-terminal residue" evidence="2">
    <location>
        <position position="1"/>
    </location>
</feature>
<organism evidence="2 3">
    <name type="scientific">Neonectria ditissima</name>
    <dbReference type="NCBI Taxonomy" id="78410"/>
    <lineage>
        <taxon>Eukaryota</taxon>
        <taxon>Fungi</taxon>
        <taxon>Dikarya</taxon>
        <taxon>Ascomycota</taxon>
        <taxon>Pezizomycotina</taxon>
        <taxon>Sordariomycetes</taxon>
        <taxon>Hypocreomycetidae</taxon>
        <taxon>Hypocreales</taxon>
        <taxon>Nectriaceae</taxon>
        <taxon>Neonectria</taxon>
    </lineage>
</organism>
<feature type="compositionally biased region" description="Basic and acidic residues" evidence="1">
    <location>
        <begin position="11"/>
        <end position="29"/>
    </location>
</feature>
<dbReference type="Proteomes" id="UP000050424">
    <property type="component" value="Unassembled WGS sequence"/>
</dbReference>
<accession>A0A0P7B6I6</accession>
<sequence length="285" mass="30831">MAFSRGLDPGPVDKDAVQETRIEARPDHAATRELSLYSDMGAAQRVSEARRVVYNRYEGAGQLGNRPPDEEEEMKLDSLVVWLNVIGPRPAIQHLDDTMILGAVTTSSPQMTGIAGLQGAIEIWVRRCNIRGIVVDIAQGVVSRATEDTIPFARAGRLGEKPGGKRRETTALAAARPGGTWQAVQIHTQSTRSPHAVHTRSPHNQSTQPVHYSFRGCLAAAELTDIDMPDHNAQYVIDSAANDAAAIPTIPVGLALMPCHPGPRQSDSRMPSLSLLIRPPLPIMP</sequence>